<feature type="domain" description="HTH luxR-type" evidence="2">
    <location>
        <begin position="164"/>
        <end position="229"/>
    </location>
</feature>
<organism evidence="3 4">
    <name type="scientific">Bradyrhizobium lablabi</name>
    <dbReference type="NCBI Taxonomy" id="722472"/>
    <lineage>
        <taxon>Bacteria</taxon>
        <taxon>Pseudomonadati</taxon>
        <taxon>Pseudomonadota</taxon>
        <taxon>Alphaproteobacteria</taxon>
        <taxon>Hyphomicrobiales</taxon>
        <taxon>Nitrobacteraceae</taxon>
        <taxon>Bradyrhizobium</taxon>
    </lineage>
</organism>
<dbReference type="InterPro" id="IPR016032">
    <property type="entry name" value="Sig_transdc_resp-reg_C-effctor"/>
</dbReference>
<proteinExistence type="predicted"/>
<keyword evidence="1" id="KW-0238">DNA-binding</keyword>
<dbReference type="PRINTS" id="PR00038">
    <property type="entry name" value="HTHLUXR"/>
</dbReference>
<dbReference type="SUPFAM" id="SSF52172">
    <property type="entry name" value="CheY-like"/>
    <property type="match status" value="1"/>
</dbReference>
<dbReference type="CDD" id="cd06170">
    <property type="entry name" value="LuxR_C_like"/>
    <property type="match status" value="1"/>
</dbReference>
<name>A0A1M6JBD5_9BRAD</name>
<dbReference type="OrthoDB" id="7826527at2"/>
<dbReference type="AlphaFoldDB" id="A0A1M6JBD5"/>
<dbReference type="PROSITE" id="PS50043">
    <property type="entry name" value="HTH_LUXR_2"/>
    <property type="match status" value="1"/>
</dbReference>
<dbReference type="Gene3D" id="3.40.50.2300">
    <property type="match status" value="1"/>
</dbReference>
<dbReference type="Pfam" id="PF00196">
    <property type="entry name" value="GerE"/>
    <property type="match status" value="1"/>
</dbReference>
<dbReference type="Proteomes" id="UP000189935">
    <property type="component" value="Chromosome I"/>
</dbReference>
<accession>A0A1M6JBD5</accession>
<sequence>MSRRRSFATVLVGKHILLREGLARILRPANFRILASVLSADNLLQSKLQLHQPLFLIVHTGDDFDAAVEQIELFRDQHPGGRIAIVADHYRLDDLVSAFRAGANGYFVDVMTCDAFIKSLELVMMGETIFPPAFLSFVLDLESDHFAAAMTRDENNQAILVTDGDTPAPQLSPREKSILGCLIEGDSNKCIARKIDIAEATVKVHVKAILRKIRVQNRTQAAIWGMNNGWLARTANNKSPLSTSDVNKRLPNPVGEIPEIKRIDPPVPLGVIDHETIQLQVPRTDHFIGKLKTEGRIRLRK</sequence>
<dbReference type="InterPro" id="IPR011006">
    <property type="entry name" value="CheY-like_superfamily"/>
</dbReference>
<dbReference type="InterPro" id="IPR039420">
    <property type="entry name" value="WalR-like"/>
</dbReference>
<evidence type="ECO:0000313" key="3">
    <source>
        <dbReference type="EMBL" id="SHJ43970.1"/>
    </source>
</evidence>
<dbReference type="SUPFAM" id="SSF46894">
    <property type="entry name" value="C-terminal effector domain of the bipartite response regulators"/>
    <property type="match status" value="1"/>
</dbReference>
<dbReference type="PANTHER" id="PTHR43214">
    <property type="entry name" value="TWO-COMPONENT RESPONSE REGULATOR"/>
    <property type="match status" value="1"/>
</dbReference>
<dbReference type="PROSITE" id="PS00622">
    <property type="entry name" value="HTH_LUXR_1"/>
    <property type="match status" value="1"/>
</dbReference>
<protein>
    <submittedName>
        <fullName evidence="3">Two component transcriptional regulator, LuxR family</fullName>
    </submittedName>
</protein>
<gene>
    <name evidence="3" type="ORF">SAMN05444159_0622</name>
</gene>
<dbReference type="SMART" id="SM00421">
    <property type="entry name" value="HTH_LUXR"/>
    <property type="match status" value="1"/>
</dbReference>
<evidence type="ECO:0000313" key="4">
    <source>
        <dbReference type="Proteomes" id="UP000189935"/>
    </source>
</evidence>
<dbReference type="PANTHER" id="PTHR43214:SF42">
    <property type="entry name" value="TRANSCRIPTIONAL REGULATORY PROTEIN DESR"/>
    <property type="match status" value="1"/>
</dbReference>
<reference evidence="3 4" key="1">
    <citation type="submission" date="2016-11" db="EMBL/GenBank/DDBJ databases">
        <authorList>
            <person name="Jaros S."/>
            <person name="Januszkiewicz K."/>
            <person name="Wedrychowicz H."/>
        </authorList>
    </citation>
    <scope>NUCLEOTIDE SEQUENCE [LARGE SCALE GENOMIC DNA]</scope>
    <source>
        <strain evidence="3 4">GAS499</strain>
    </source>
</reference>
<dbReference type="GO" id="GO:0003677">
    <property type="term" value="F:DNA binding"/>
    <property type="evidence" value="ECO:0007669"/>
    <property type="project" value="UniProtKB-KW"/>
</dbReference>
<dbReference type="InterPro" id="IPR000792">
    <property type="entry name" value="Tscrpt_reg_LuxR_C"/>
</dbReference>
<dbReference type="GO" id="GO:0006355">
    <property type="term" value="P:regulation of DNA-templated transcription"/>
    <property type="evidence" value="ECO:0007669"/>
    <property type="project" value="InterPro"/>
</dbReference>
<evidence type="ECO:0000256" key="1">
    <source>
        <dbReference type="ARBA" id="ARBA00023125"/>
    </source>
</evidence>
<dbReference type="EMBL" id="LT670844">
    <property type="protein sequence ID" value="SHJ43970.1"/>
    <property type="molecule type" value="Genomic_DNA"/>
</dbReference>
<evidence type="ECO:0000259" key="2">
    <source>
        <dbReference type="PROSITE" id="PS50043"/>
    </source>
</evidence>